<dbReference type="Proteomes" id="UP000520463">
    <property type="component" value="Unassembled WGS sequence"/>
</dbReference>
<feature type="domain" description="Chemokine interleukin-8-like" evidence="10">
    <location>
        <begin position="30"/>
        <end position="88"/>
    </location>
</feature>
<dbReference type="PANTHER" id="PTHR12015:SF183">
    <property type="entry name" value="C-C MOTIF CHEMOKINE 3"/>
    <property type="match status" value="1"/>
</dbReference>
<dbReference type="InterPro" id="IPR001811">
    <property type="entry name" value="Chemokine_IL8-like_dom"/>
</dbReference>
<evidence type="ECO:0000256" key="2">
    <source>
        <dbReference type="ARBA" id="ARBA00010868"/>
    </source>
</evidence>
<comment type="subunit">
    <text evidence="8">Self-associates. Also heterodimer of MIP-1-alpha(4-69) and MIP-1-beta(3-69). Interacts with CCR1.</text>
</comment>
<comment type="similarity">
    <text evidence="2 9">Belongs to the intercrine beta (chemokine CC) family.</text>
</comment>
<dbReference type="Gene3D" id="2.40.50.40">
    <property type="match status" value="1"/>
</dbReference>
<dbReference type="PROSITE" id="PS00472">
    <property type="entry name" value="SMALL_CYTOKINES_CC"/>
    <property type="match status" value="1"/>
</dbReference>
<evidence type="ECO:0000256" key="7">
    <source>
        <dbReference type="ARBA" id="ARBA00044740"/>
    </source>
</evidence>
<comment type="function">
    <text evidence="7">Monokine with inflammatory and chemokinetic properties. Binds to CCR1, CCR4 and CCR5. One of the major HIV-suppressive factors produced by CD8+ T-cells. Recombinant MIP-1-alpha induces a dose-dependent inhibition of different strains of HIV-1, HIV-2, and simian immunodeficiency virus (SIV).</text>
</comment>
<keyword evidence="3 9" id="KW-0202">Cytokine</keyword>
<accession>A0A7L0N768</accession>
<evidence type="ECO:0000313" key="11">
    <source>
        <dbReference type="EMBL" id="NXK89314.1"/>
    </source>
</evidence>
<feature type="chain" id="PRO_5029948152" description="C-C motif chemokine" evidence="9">
    <location>
        <begin position="23"/>
        <end position="91"/>
    </location>
</feature>
<dbReference type="SMART" id="SM00199">
    <property type="entry name" value="SCY"/>
    <property type="match status" value="1"/>
</dbReference>
<evidence type="ECO:0000256" key="8">
    <source>
        <dbReference type="ARBA" id="ARBA00046726"/>
    </source>
</evidence>
<dbReference type="GO" id="GO:0061844">
    <property type="term" value="P:antimicrobial humoral immune response mediated by antimicrobial peptide"/>
    <property type="evidence" value="ECO:0007669"/>
    <property type="project" value="TreeGrafter"/>
</dbReference>
<keyword evidence="4 9" id="KW-0964">Secreted</keyword>
<dbReference type="InterPro" id="IPR036048">
    <property type="entry name" value="Interleukin_8-like_sf"/>
</dbReference>
<protein>
    <recommendedName>
        <fullName evidence="9">C-C motif chemokine</fullName>
    </recommendedName>
</protein>
<sequence length="91" mass="10082">MKTFTAALAVLFVGVLCYQVSSSPVSLNHYGPCCFEFITRPLPMDRVKSYVHTGSHCSSPAVVFTTIKDILVCASLDEKWVQDIVSRPKDK</sequence>
<dbReference type="OrthoDB" id="9930747at2759"/>
<evidence type="ECO:0000256" key="5">
    <source>
        <dbReference type="ARBA" id="ARBA00022729"/>
    </source>
</evidence>
<keyword evidence="5 9" id="KW-0732">Signal</keyword>
<evidence type="ECO:0000256" key="6">
    <source>
        <dbReference type="ARBA" id="ARBA00023157"/>
    </source>
</evidence>
<dbReference type="GO" id="GO:0070098">
    <property type="term" value="P:chemokine-mediated signaling pathway"/>
    <property type="evidence" value="ECO:0007669"/>
    <property type="project" value="TreeGrafter"/>
</dbReference>
<reference evidence="11 12" key="1">
    <citation type="submission" date="2019-09" db="EMBL/GenBank/DDBJ databases">
        <title>Bird 10,000 Genomes (B10K) Project - Family phase.</title>
        <authorList>
            <person name="Zhang G."/>
        </authorList>
    </citation>
    <scope>NUCLEOTIDE SEQUENCE [LARGE SCALE GENOMIC DNA]</scope>
    <source>
        <strain evidence="11">B10K-DU-001-43</strain>
        <tissue evidence="11">Muscle</tissue>
    </source>
</reference>
<gene>
    <name evidence="11" type="primary">Ccl5_1</name>
    <name evidence="11" type="ORF">FORRUF_R15375</name>
</gene>
<evidence type="ECO:0000256" key="1">
    <source>
        <dbReference type="ARBA" id="ARBA00004613"/>
    </source>
</evidence>
<dbReference type="GO" id="GO:0030335">
    <property type="term" value="P:positive regulation of cell migration"/>
    <property type="evidence" value="ECO:0007669"/>
    <property type="project" value="TreeGrafter"/>
</dbReference>
<dbReference type="Pfam" id="PF00048">
    <property type="entry name" value="IL8"/>
    <property type="match status" value="1"/>
</dbReference>
<dbReference type="GO" id="GO:0005615">
    <property type="term" value="C:extracellular space"/>
    <property type="evidence" value="ECO:0007669"/>
    <property type="project" value="UniProtKB-KW"/>
</dbReference>
<dbReference type="EMBL" id="VXAU01001864">
    <property type="protein sequence ID" value="NXK89314.1"/>
    <property type="molecule type" value="Genomic_DNA"/>
</dbReference>
<dbReference type="InterPro" id="IPR039809">
    <property type="entry name" value="Chemokine_b/g/d"/>
</dbReference>
<dbReference type="InterPro" id="IPR000827">
    <property type="entry name" value="Chemokine_CC_CS"/>
</dbReference>
<keyword evidence="12" id="KW-1185">Reference proteome</keyword>
<comment type="caution">
    <text evidence="11">The sequence shown here is derived from an EMBL/GenBank/DDBJ whole genome shotgun (WGS) entry which is preliminary data.</text>
</comment>
<keyword evidence="9" id="KW-0145">Chemotaxis</keyword>
<feature type="non-terminal residue" evidence="11">
    <location>
        <position position="91"/>
    </location>
</feature>
<dbReference type="GO" id="GO:0006954">
    <property type="term" value="P:inflammatory response"/>
    <property type="evidence" value="ECO:0007669"/>
    <property type="project" value="TreeGrafter"/>
</dbReference>
<name>A0A7L0N768_9PASS</name>
<dbReference type="SUPFAM" id="SSF54117">
    <property type="entry name" value="Interleukin 8-like chemokines"/>
    <property type="match status" value="1"/>
</dbReference>
<keyword evidence="6" id="KW-1015">Disulfide bond</keyword>
<evidence type="ECO:0000256" key="4">
    <source>
        <dbReference type="ARBA" id="ARBA00022525"/>
    </source>
</evidence>
<comment type="subcellular location">
    <subcellularLocation>
        <location evidence="1 9">Secreted</location>
    </subcellularLocation>
</comment>
<dbReference type="FunFam" id="2.40.50.40:FF:000002">
    <property type="entry name" value="C-C motif chemokine"/>
    <property type="match status" value="1"/>
</dbReference>
<dbReference type="CDD" id="cd00272">
    <property type="entry name" value="Chemokine_CC"/>
    <property type="match status" value="1"/>
</dbReference>
<proteinExistence type="inferred from homology"/>
<dbReference type="AlphaFoldDB" id="A0A7L0N768"/>
<dbReference type="GO" id="GO:0008009">
    <property type="term" value="F:chemokine activity"/>
    <property type="evidence" value="ECO:0007669"/>
    <property type="project" value="InterPro"/>
</dbReference>
<feature type="non-terminal residue" evidence="11">
    <location>
        <position position="1"/>
    </location>
</feature>
<dbReference type="GO" id="GO:0048020">
    <property type="term" value="F:CCR chemokine receptor binding"/>
    <property type="evidence" value="ECO:0007669"/>
    <property type="project" value="TreeGrafter"/>
</dbReference>
<dbReference type="PANTHER" id="PTHR12015">
    <property type="entry name" value="SMALL INDUCIBLE CYTOKINE A"/>
    <property type="match status" value="1"/>
</dbReference>
<evidence type="ECO:0000256" key="9">
    <source>
        <dbReference type="RuleBase" id="RU361150"/>
    </source>
</evidence>
<evidence type="ECO:0000256" key="3">
    <source>
        <dbReference type="ARBA" id="ARBA00022514"/>
    </source>
</evidence>
<feature type="signal peptide" evidence="9">
    <location>
        <begin position="1"/>
        <end position="22"/>
    </location>
</feature>
<organism evidence="11 12">
    <name type="scientific">Formicarius rufipectus</name>
    <dbReference type="NCBI Taxonomy" id="1118560"/>
    <lineage>
        <taxon>Eukaryota</taxon>
        <taxon>Metazoa</taxon>
        <taxon>Chordata</taxon>
        <taxon>Craniata</taxon>
        <taxon>Vertebrata</taxon>
        <taxon>Euteleostomi</taxon>
        <taxon>Archelosauria</taxon>
        <taxon>Archosauria</taxon>
        <taxon>Dinosauria</taxon>
        <taxon>Saurischia</taxon>
        <taxon>Theropoda</taxon>
        <taxon>Coelurosauria</taxon>
        <taxon>Aves</taxon>
        <taxon>Neognathae</taxon>
        <taxon>Neoaves</taxon>
        <taxon>Telluraves</taxon>
        <taxon>Australaves</taxon>
        <taxon>Passeriformes</taxon>
        <taxon>Formicariidae</taxon>
        <taxon>Formicarius</taxon>
    </lineage>
</organism>
<evidence type="ECO:0000313" key="12">
    <source>
        <dbReference type="Proteomes" id="UP000520463"/>
    </source>
</evidence>
<evidence type="ECO:0000259" key="10">
    <source>
        <dbReference type="SMART" id="SM00199"/>
    </source>
</evidence>